<dbReference type="OrthoDB" id="6298997at2"/>
<reference evidence="2" key="1">
    <citation type="journal article" date="2014" name="Science">
        <title>Marine tubeworm metamorphosis induced by arrays of bacterial phage tail-like structures.</title>
        <authorList>
            <person name="Shikuma N.J."/>
            <person name="Pilhofer M."/>
            <person name="Weiss G.L."/>
            <person name="Hadfield M.G."/>
            <person name="Jensen G.J."/>
            <person name="Newman D.K."/>
        </authorList>
    </citation>
    <scope>NUCLEOTIDE SEQUENCE</scope>
    <source>
        <strain evidence="2">HI1</strain>
    </source>
</reference>
<dbReference type="Proteomes" id="UP000031327">
    <property type="component" value="Unassembled WGS sequence"/>
</dbReference>
<organism evidence="2">
    <name type="scientific">Pseudoalteromonas luteoviolacea</name>
    <dbReference type="NCBI Taxonomy" id="43657"/>
    <lineage>
        <taxon>Bacteria</taxon>
        <taxon>Pseudomonadati</taxon>
        <taxon>Pseudomonadota</taxon>
        <taxon>Gammaproteobacteria</taxon>
        <taxon>Alteromonadales</taxon>
        <taxon>Pseudoalteromonadaceae</taxon>
        <taxon>Pseudoalteromonas</taxon>
    </lineage>
</organism>
<proteinExistence type="predicted"/>
<name>A0A023PZC8_9GAMM</name>
<sequence length="288" mass="33553">MKFRILALMVLTYMMLTAQAYANWNSCYGNLWVTSNSTDIITEHNNRVTVYLPLKVQVSDQLLNCADEIWVEDVYYYSMVFEGPTQDKYAKLYDAQFKKIKVRNGIWKSPLNERTTQMWVRLRHYSLFPAGEYNGAIRVSIVKNNQIVEEQYFDMTYYSEPQVAITLDNNSKGKVAGSHGHYQVNLGELQSNMRFYWGVKILSNSSYDIVLDSEFNGLRHETNTGALINYSVSFDNVKMSSSEQIYRSYNFYPGVKNKWYGFEFILGNVELMPAGYYRDNLSLTVYPR</sequence>
<feature type="chain" id="PRO_5007368235" evidence="1">
    <location>
        <begin position="23"/>
        <end position="288"/>
    </location>
</feature>
<dbReference type="AlphaFoldDB" id="A0A023PZC8"/>
<evidence type="ECO:0000313" key="2">
    <source>
        <dbReference type="EMBL" id="AHX39895.1"/>
    </source>
</evidence>
<reference evidence="3 4" key="2">
    <citation type="submission" date="2014-12" db="EMBL/GenBank/DDBJ databases">
        <title>Draft Genome Sequence of Pseudoalteromonas luteoviolacea HI1.</title>
        <authorList>
            <person name="Asahina A.Y."/>
            <person name="Hadfield M.G."/>
        </authorList>
    </citation>
    <scope>NUCLEOTIDE SEQUENCE [LARGE SCALE GENOMIC DNA]</scope>
    <source>
        <strain evidence="3 4">HI1</strain>
    </source>
</reference>
<dbReference type="RefSeq" id="WP_039610640.1">
    <property type="nucleotide sequence ID" value="NZ_JWIC01000007.1"/>
</dbReference>
<dbReference type="EMBL" id="JWIC01000007">
    <property type="protein sequence ID" value="KID56067.1"/>
    <property type="molecule type" value="Genomic_DNA"/>
</dbReference>
<feature type="signal peptide" evidence="1">
    <location>
        <begin position="1"/>
        <end position="22"/>
    </location>
</feature>
<dbReference type="EMBL" id="KF724688">
    <property type="protein sequence ID" value="AHX39895.1"/>
    <property type="molecule type" value="Genomic_DNA"/>
</dbReference>
<evidence type="ECO:0000313" key="3">
    <source>
        <dbReference type="EMBL" id="KID56067.1"/>
    </source>
</evidence>
<evidence type="ECO:0000313" key="4">
    <source>
        <dbReference type="Proteomes" id="UP000031327"/>
    </source>
</evidence>
<evidence type="ECO:0000256" key="1">
    <source>
        <dbReference type="SAM" id="SignalP"/>
    </source>
</evidence>
<keyword evidence="1" id="KW-0732">Signal</keyword>
<accession>A0A023PZC8</accession>
<protein>
    <submittedName>
        <fullName evidence="2">Uncharacterized protein</fullName>
    </submittedName>
</protein>
<gene>
    <name evidence="3" type="ORF">JF50_17360</name>
</gene>